<keyword evidence="4" id="KW-1185">Reference proteome</keyword>
<proteinExistence type="predicted"/>
<feature type="chain" id="PRO_5045413628" evidence="1">
    <location>
        <begin position="20"/>
        <end position="575"/>
    </location>
</feature>
<feature type="domain" description="DUF7933" evidence="2">
    <location>
        <begin position="264"/>
        <end position="374"/>
    </location>
</feature>
<evidence type="ECO:0000313" key="3">
    <source>
        <dbReference type="EMBL" id="MEN3540365.1"/>
    </source>
</evidence>
<dbReference type="InterPro" id="IPR057693">
    <property type="entry name" value="DUF7933"/>
</dbReference>
<dbReference type="NCBIfam" id="NF040603">
    <property type="entry name" value="choice_anch_P"/>
    <property type="match status" value="1"/>
</dbReference>
<protein>
    <submittedName>
        <fullName evidence="3">Choice-of-anchor P family protein</fullName>
    </submittedName>
</protein>
<dbReference type="RefSeq" id="WP_346230217.1">
    <property type="nucleotide sequence ID" value="NZ_JBDJAW010000048.1"/>
</dbReference>
<gene>
    <name evidence="3" type="ORF">AAH991_35005</name>
</gene>
<sequence>MRRSHARGHAPGPSHTAFAALGALVLSAAALTAQPGPAAADPGDPGVPASPKTVFAEDFEHGQGATPILVSDYTGAAPVHQTYTADPAWLTHCNGWIASQQNPAVAPADSGCGNAWATVKEMAGALGQWAGEDPATNHAVTAYTGDDPGSGRTQLESNFSIDLGPKRFLAFSVDVAETNCFANHAKLGFYLLDAVTAVPAFTTPIEPCAHPGTTIGSVAVGTYTSDGPVLFDGGALRLRLVNFQASGIGNDAAFDNVRILDVTPRLDVSYSPDSARVGETAALKFTITNTSELAVKKGWSFTGSLPSGLTVAGAPSTDCADATVTAPQGGGQVTVTGTLPAGAASCTATVTVSAAHTGTYRTCAADVTDRTGIDPPGCAEVTFTRPALVFDAHAHGGRVSAPLVTVAPLVPSDVTCTDAPGTDDGTLLQATLPGLGSLGAIDTKADGTVGDDGLRTASASARTAGVNLLGGLVTAEEITAKAKARDDGTGQVDADGSVHITNLKVGGVSIADPKPNLTINLPLVAKVVINEQVPLAGGAGVSVNAIHVRTLAGVDIVVSHARAALTVPGTPCPSA</sequence>
<feature type="signal peptide" evidence="1">
    <location>
        <begin position="1"/>
        <end position="19"/>
    </location>
</feature>
<evidence type="ECO:0000256" key="1">
    <source>
        <dbReference type="SAM" id="SignalP"/>
    </source>
</evidence>
<accession>A0ABV0B071</accession>
<keyword evidence="1" id="KW-0732">Signal</keyword>
<evidence type="ECO:0000313" key="4">
    <source>
        <dbReference type="Proteomes" id="UP001447516"/>
    </source>
</evidence>
<dbReference type="EMBL" id="JBDJAW010000048">
    <property type="protein sequence ID" value="MEN3540365.1"/>
    <property type="molecule type" value="Genomic_DNA"/>
</dbReference>
<reference evidence="3 4" key="1">
    <citation type="submission" date="2024-05" db="EMBL/GenBank/DDBJ databases">
        <title>Microbispora sp.ZYX-F-249.</title>
        <authorList>
            <person name="Xie H."/>
        </authorList>
    </citation>
    <scope>NUCLEOTIDE SEQUENCE [LARGE SCALE GENOMIC DNA]</scope>
    <source>
        <strain evidence="3 4">ZYX-F-249</strain>
    </source>
</reference>
<dbReference type="Pfam" id="PF25564">
    <property type="entry name" value="DUF7933"/>
    <property type="match status" value="1"/>
</dbReference>
<comment type="caution">
    <text evidence="3">The sequence shown here is derived from an EMBL/GenBank/DDBJ whole genome shotgun (WGS) entry which is preliminary data.</text>
</comment>
<evidence type="ECO:0000259" key="2">
    <source>
        <dbReference type="Pfam" id="PF25564"/>
    </source>
</evidence>
<dbReference type="Proteomes" id="UP001447516">
    <property type="component" value="Unassembled WGS sequence"/>
</dbReference>
<organism evidence="3 4">
    <name type="scientific">Microbispora maris</name>
    <dbReference type="NCBI Taxonomy" id="3144104"/>
    <lineage>
        <taxon>Bacteria</taxon>
        <taxon>Bacillati</taxon>
        <taxon>Actinomycetota</taxon>
        <taxon>Actinomycetes</taxon>
        <taxon>Streptosporangiales</taxon>
        <taxon>Streptosporangiaceae</taxon>
        <taxon>Microbispora</taxon>
    </lineage>
</organism>
<name>A0ABV0B071_9ACTN</name>